<feature type="compositionally biased region" description="Basic and acidic residues" evidence="1">
    <location>
        <begin position="48"/>
        <end position="67"/>
    </location>
</feature>
<gene>
    <name evidence="2" type="ORF">HETIRDRAFT_171744</name>
</gene>
<dbReference type="HOGENOM" id="CLU_2812682_0_0_1"/>
<dbReference type="GeneID" id="20668360"/>
<sequence length="67" mass="7273">MITSLSAPARRTPALTHPCEGRPSAGFIELSPSDDADGVSRARMRKACSPERDHGSRNRDEPPRSTI</sequence>
<dbReference type="EMBL" id="KI925460">
    <property type="protein sequence ID" value="ETW79740.1"/>
    <property type="molecule type" value="Genomic_DNA"/>
</dbReference>
<dbReference type="AlphaFoldDB" id="W4K315"/>
<reference evidence="2 3" key="1">
    <citation type="journal article" date="2012" name="New Phytol.">
        <title>Insight into trade-off between wood decay and parasitism from the genome of a fungal forest pathogen.</title>
        <authorList>
            <person name="Olson A."/>
            <person name="Aerts A."/>
            <person name="Asiegbu F."/>
            <person name="Belbahri L."/>
            <person name="Bouzid O."/>
            <person name="Broberg A."/>
            <person name="Canback B."/>
            <person name="Coutinho P.M."/>
            <person name="Cullen D."/>
            <person name="Dalman K."/>
            <person name="Deflorio G."/>
            <person name="van Diepen L.T."/>
            <person name="Dunand C."/>
            <person name="Duplessis S."/>
            <person name="Durling M."/>
            <person name="Gonthier P."/>
            <person name="Grimwood J."/>
            <person name="Fossdal C.G."/>
            <person name="Hansson D."/>
            <person name="Henrissat B."/>
            <person name="Hietala A."/>
            <person name="Himmelstrand K."/>
            <person name="Hoffmeister D."/>
            <person name="Hogberg N."/>
            <person name="James T.Y."/>
            <person name="Karlsson M."/>
            <person name="Kohler A."/>
            <person name="Kues U."/>
            <person name="Lee Y.H."/>
            <person name="Lin Y.C."/>
            <person name="Lind M."/>
            <person name="Lindquist E."/>
            <person name="Lombard V."/>
            <person name="Lucas S."/>
            <person name="Lunden K."/>
            <person name="Morin E."/>
            <person name="Murat C."/>
            <person name="Park J."/>
            <person name="Raffaello T."/>
            <person name="Rouze P."/>
            <person name="Salamov A."/>
            <person name="Schmutz J."/>
            <person name="Solheim H."/>
            <person name="Stahlberg J."/>
            <person name="Velez H."/>
            <person name="de Vries R.P."/>
            <person name="Wiebenga A."/>
            <person name="Woodward S."/>
            <person name="Yakovlev I."/>
            <person name="Garbelotto M."/>
            <person name="Martin F."/>
            <person name="Grigoriev I.V."/>
            <person name="Stenlid J."/>
        </authorList>
    </citation>
    <scope>NUCLEOTIDE SEQUENCE [LARGE SCALE GENOMIC DNA]</scope>
    <source>
        <strain evidence="2 3">TC 32-1</strain>
    </source>
</reference>
<accession>W4K315</accession>
<keyword evidence="3" id="KW-1185">Reference proteome</keyword>
<dbReference type="RefSeq" id="XP_009548297.1">
    <property type="nucleotide sequence ID" value="XM_009550002.1"/>
</dbReference>
<organism evidence="2 3">
    <name type="scientific">Heterobasidion irregulare (strain TC 32-1)</name>
    <dbReference type="NCBI Taxonomy" id="747525"/>
    <lineage>
        <taxon>Eukaryota</taxon>
        <taxon>Fungi</taxon>
        <taxon>Dikarya</taxon>
        <taxon>Basidiomycota</taxon>
        <taxon>Agaricomycotina</taxon>
        <taxon>Agaricomycetes</taxon>
        <taxon>Russulales</taxon>
        <taxon>Bondarzewiaceae</taxon>
        <taxon>Heterobasidion</taxon>
        <taxon>Heterobasidion annosum species complex</taxon>
    </lineage>
</organism>
<dbReference type="InParanoid" id="W4K315"/>
<evidence type="ECO:0000313" key="3">
    <source>
        <dbReference type="Proteomes" id="UP000030671"/>
    </source>
</evidence>
<dbReference type="KEGG" id="hir:HETIRDRAFT_171744"/>
<name>W4K315_HETIT</name>
<evidence type="ECO:0000313" key="2">
    <source>
        <dbReference type="EMBL" id="ETW79740.1"/>
    </source>
</evidence>
<proteinExistence type="predicted"/>
<dbReference type="Proteomes" id="UP000030671">
    <property type="component" value="Unassembled WGS sequence"/>
</dbReference>
<feature type="region of interest" description="Disordered" evidence="1">
    <location>
        <begin position="1"/>
        <end position="67"/>
    </location>
</feature>
<evidence type="ECO:0000256" key="1">
    <source>
        <dbReference type="SAM" id="MobiDB-lite"/>
    </source>
</evidence>
<protein>
    <submittedName>
        <fullName evidence="2">Uncharacterized protein</fullName>
    </submittedName>
</protein>